<feature type="region of interest" description="Disordered" evidence="1">
    <location>
        <begin position="181"/>
        <end position="243"/>
    </location>
</feature>
<dbReference type="EMBL" id="CAJJDM010000017">
    <property type="protein sequence ID" value="CAD8053414.1"/>
    <property type="molecule type" value="Genomic_DNA"/>
</dbReference>
<feature type="compositionally biased region" description="Acidic residues" evidence="1">
    <location>
        <begin position="208"/>
        <end position="219"/>
    </location>
</feature>
<reference evidence="2" key="1">
    <citation type="submission" date="2021-01" db="EMBL/GenBank/DDBJ databases">
        <authorList>
            <consortium name="Genoscope - CEA"/>
            <person name="William W."/>
        </authorList>
    </citation>
    <scope>NUCLEOTIDE SEQUENCE</scope>
</reference>
<gene>
    <name evidence="2" type="ORF">PPRIM_AZ9-3.1.T0200317</name>
</gene>
<proteinExistence type="predicted"/>
<evidence type="ECO:0000256" key="1">
    <source>
        <dbReference type="SAM" id="MobiDB-lite"/>
    </source>
</evidence>
<dbReference type="OMA" id="LQINTCQ"/>
<keyword evidence="3" id="KW-1185">Reference proteome</keyword>
<dbReference type="AlphaFoldDB" id="A0A8S1KR71"/>
<evidence type="ECO:0000313" key="3">
    <source>
        <dbReference type="Proteomes" id="UP000688137"/>
    </source>
</evidence>
<evidence type="ECO:0008006" key="4">
    <source>
        <dbReference type="Google" id="ProtNLM"/>
    </source>
</evidence>
<name>A0A8S1KR71_PARPR</name>
<accession>A0A8S1KR71</accession>
<feature type="compositionally biased region" description="Low complexity" evidence="1">
    <location>
        <begin position="187"/>
        <end position="207"/>
    </location>
</feature>
<protein>
    <recommendedName>
        <fullName evidence="4">EF-hand domain-containing protein</fullName>
    </recommendedName>
</protein>
<evidence type="ECO:0000313" key="2">
    <source>
        <dbReference type="EMBL" id="CAD8053414.1"/>
    </source>
</evidence>
<comment type="caution">
    <text evidence="2">The sequence shown here is derived from an EMBL/GenBank/DDBJ whole genome shotgun (WGS) entry which is preliminary data.</text>
</comment>
<dbReference type="Proteomes" id="UP000688137">
    <property type="component" value="Unassembled WGS sequence"/>
</dbReference>
<organism evidence="2 3">
    <name type="scientific">Paramecium primaurelia</name>
    <dbReference type="NCBI Taxonomy" id="5886"/>
    <lineage>
        <taxon>Eukaryota</taxon>
        <taxon>Sar</taxon>
        <taxon>Alveolata</taxon>
        <taxon>Ciliophora</taxon>
        <taxon>Intramacronucleata</taxon>
        <taxon>Oligohymenophorea</taxon>
        <taxon>Peniculida</taxon>
        <taxon>Parameciidae</taxon>
        <taxon>Paramecium</taxon>
    </lineage>
</organism>
<sequence length="504" mass="59046">MIRFGKSPQPIQRNPKKPDNLEILTLLDNCTLIFKDDRIALRNMVKEGNQDVIAILNQYKKGNNLKDLSTDLRKYLRRKGDKENEKVLTCQSPTSNRIQKVQQLQIQTLQNSQKKSCPDLWKPVEQQSPKAINLCKNNQFVNDVQFSEIVLSDRNQNESKDIEQIQFQTNISQQYAFHQPTTNQLDHSQTIQQSSQLQNSQQHQLQDQDIDINEEDDIQSESSNESILNQISQPPPQIQDITPKNEIKPSQLFQSGHSTYLQINTCQSYLQPILTIQEKSPVILKLQEDENKIIVKDSQKYYSFYNYQDYQKVAQPQYKHLFTHWPSLLHKLDRPEFVPNYRVVPYINATPEQIFSILFPNSGKSKISYFAFENQLKHNLLQIDRDSLFKELDKDQDDWINYRETGVILEGLCLQVEQPKNCVKVIFETLKGSPTIPNTLTLQDLELFEKKTDFQFARQLMQEVDGIQQGHLTYWDLYMHRDIYLMERLCQIVSQITGATHQHQ</sequence>
<feature type="compositionally biased region" description="Low complexity" evidence="1">
    <location>
        <begin position="220"/>
        <end position="242"/>
    </location>
</feature>